<evidence type="ECO:0008006" key="4">
    <source>
        <dbReference type="Google" id="ProtNLM"/>
    </source>
</evidence>
<protein>
    <recommendedName>
        <fullName evidence="4">DUF4402 domain-containing protein</fullName>
    </recommendedName>
</protein>
<dbReference type="EMBL" id="CP007151">
    <property type="protein sequence ID" value="AHI30246.1"/>
    <property type="molecule type" value="Genomic_DNA"/>
</dbReference>
<dbReference type="Proteomes" id="UP000061489">
    <property type="component" value="Chromosome"/>
</dbReference>
<keyword evidence="1" id="KW-0732">Signal</keyword>
<dbReference type="STRING" id="1420916.AU14_17300"/>
<dbReference type="AlphaFoldDB" id="W5YMB9"/>
<reference evidence="2 3" key="1">
    <citation type="journal article" date="2014" name="Genome Announc.">
        <title>Draft Genome Sequences of Marinobacter similis A3d10T and Marinobacter salarius R9SW1T.</title>
        <authorList>
            <person name="Ivanova E.P."/>
            <person name="Ng H.J."/>
            <person name="Webb H.K."/>
            <person name="Feng G."/>
            <person name="Oshima K."/>
            <person name="Hattori M."/>
            <person name="Ohkuma M."/>
            <person name="Sergeev A.F."/>
            <person name="Mikhailov V.V."/>
            <person name="Crawford R.J."/>
            <person name="Sawabe T."/>
        </authorList>
    </citation>
    <scope>NUCLEOTIDE SEQUENCE [LARGE SCALE GENOMIC DNA]</scope>
    <source>
        <strain evidence="2 3">A3d10</strain>
    </source>
</reference>
<feature type="chain" id="PRO_5004874811" description="DUF4402 domain-containing protein" evidence="1">
    <location>
        <begin position="43"/>
        <end position="195"/>
    </location>
</feature>
<organism evidence="2 3">
    <name type="scientific">Marinobacter similis</name>
    <dbReference type="NCBI Taxonomy" id="1420916"/>
    <lineage>
        <taxon>Bacteria</taxon>
        <taxon>Pseudomonadati</taxon>
        <taxon>Pseudomonadota</taxon>
        <taxon>Gammaproteobacteria</taxon>
        <taxon>Pseudomonadales</taxon>
        <taxon>Marinobacteraceae</taxon>
        <taxon>Marinobacter</taxon>
    </lineage>
</organism>
<accession>W5YMB9</accession>
<evidence type="ECO:0000313" key="3">
    <source>
        <dbReference type="Proteomes" id="UP000061489"/>
    </source>
</evidence>
<gene>
    <name evidence="2" type="ORF">AU14_17300</name>
</gene>
<evidence type="ECO:0000313" key="2">
    <source>
        <dbReference type="EMBL" id="AHI30246.1"/>
    </source>
</evidence>
<feature type="signal peptide" evidence="1">
    <location>
        <begin position="1"/>
        <end position="42"/>
    </location>
</feature>
<name>W5YMB9_9GAMM</name>
<sequence length="195" mass="19468">MRYKKIDSVDVGYFMKDHLNFKKITLSAGLASCLLAPHSVLAADDSATASANVIAPIQITKTADLVFGDFAPGVGGTVTVSTSGARTATGPILSASGASSSAAQFDVVGEANATYSISYSGDTALTNTTGGGGETMLLTRHSDLTGAGAIAGEVTSGTLGITGTQSIYLGGTLAVSGTQVPGSYQGTVTVTVEYN</sequence>
<dbReference type="InterPro" id="IPR025514">
    <property type="entry name" value="DUF4402"/>
</dbReference>
<keyword evidence="3" id="KW-1185">Reference proteome</keyword>
<evidence type="ECO:0000256" key="1">
    <source>
        <dbReference type="SAM" id="SignalP"/>
    </source>
</evidence>
<dbReference type="Pfam" id="PF14352">
    <property type="entry name" value="DUF4402"/>
    <property type="match status" value="1"/>
</dbReference>
<dbReference type="HOGENOM" id="CLU_124984_1_0_6"/>
<proteinExistence type="predicted"/>
<dbReference type="KEGG" id="msx:AU14_17300"/>